<dbReference type="Gene3D" id="3.40.50.1970">
    <property type="match status" value="1"/>
</dbReference>
<feature type="domain" description="Fe-containing alcohol dehydrogenase-like C-terminal" evidence="4">
    <location>
        <begin position="177"/>
        <end position="370"/>
    </location>
</feature>
<dbReference type="Proteomes" id="UP000474630">
    <property type="component" value="Chromosome"/>
</dbReference>
<sequence>MQHVIYQNNEYAELKKLLSAHKPENICVVHTKRSYKYSGAETFIIKLIGSGYSTFSDFNPNPKYDDLKKGLDLINSGTFKLIIAIGGGTAIDIAKMMKALAYKNCNLERVIKGNEQITETGIPLLAIPTTAGTGAEATQFSVMYIGKKKYSISSEYIYPEYVYLDPTFSMSAPPYLTACTGLDALCQAVEALWCVNATEESNTYAEEAISLVHNNLPDAVNNNTEEAKAAMQTAAYLAGKAINITRTTAPHALSYAFTSYYGIPHGHAVAMSLPFFVEFNYAVTATDCMDKRGADAVRQRIELFFKAFNTNSDNAKTDLQEYFSKIGIETSISRLIENFDRSIIIDNVNTQRLGNNPRKVTSETISQFIARTT</sequence>
<dbReference type="KEGG" id="drc:G0Q07_19270"/>
<dbReference type="GO" id="GO:0004022">
    <property type="term" value="F:alcohol dehydrogenase (NAD+) activity"/>
    <property type="evidence" value="ECO:0007669"/>
    <property type="project" value="TreeGrafter"/>
</dbReference>
<name>A0A6C0RJH3_9BACT</name>
<dbReference type="PANTHER" id="PTHR11496:SF102">
    <property type="entry name" value="ALCOHOL DEHYDROGENASE 4"/>
    <property type="match status" value="1"/>
</dbReference>
<dbReference type="PANTHER" id="PTHR11496">
    <property type="entry name" value="ALCOHOL DEHYDROGENASE"/>
    <property type="match status" value="1"/>
</dbReference>
<dbReference type="InterPro" id="IPR039697">
    <property type="entry name" value="Alcohol_dehydrogenase_Fe"/>
</dbReference>
<feature type="domain" description="Alcohol dehydrogenase iron-type/glycerol dehydrogenase GldA" evidence="3">
    <location>
        <begin position="3"/>
        <end position="166"/>
    </location>
</feature>
<dbReference type="Pfam" id="PF25137">
    <property type="entry name" value="ADH_Fe_C"/>
    <property type="match status" value="1"/>
</dbReference>
<evidence type="ECO:0000313" key="6">
    <source>
        <dbReference type="Proteomes" id="UP000474630"/>
    </source>
</evidence>
<dbReference type="EMBL" id="CP048409">
    <property type="protein sequence ID" value="QIA09713.1"/>
    <property type="molecule type" value="Genomic_DNA"/>
</dbReference>
<keyword evidence="2" id="KW-0560">Oxidoreductase</keyword>
<proteinExistence type="inferred from homology"/>
<evidence type="ECO:0000313" key="5">
    <source>
        <dbReference type="EMBL" id="QIA09713.1"/>
    </source>
</evidence>
<accession>A0A6C0RJH3</accession>
<dbReference type="GO" id="GO:0046872">
    <property type="term" value="F:metal ion binding"/>
    <property type="evidence" value="ECO:0007669"/>
    <property type="project" value="InterPro"/>
</dbReference>
<keyword evidence="6" id="KW-1185">Reference proteome</keyword>
<comment type="similarity">
    <text evidence="1">Belongs to the iron-containing alcohol dehydrogenase family.</text>
</comment>
<dbReference type="SUPFAM" id="SSF56796">
    <property type="entry name" value="Dehydroquinate synthase-like"/>
    <property type="match status" value="1"/>
</dbReference>
<dbReference type="InterPro" id="IPR035873">
    <property type="entry name" value="PhpC"/>
</dbReference>
<dbReference type="AlphaFoldDB" id="A0A6C0RJH3"/>
<dbReference type="Gene3D" id="1.20.1090.10">
    <property type="entry name" value="Dehydroquinate synthase-like - alpha domain"/>
    <property type="match status" value="1"/>
</dbReference>
<evidence type="ECO:0000256" key="1">
    <source>
        <dbReference type="ARBA" id="ARBA00007358"/>
    </source>
</evidence>
<dbReference type="GO" id="GO:0017000">
    <property type="term" value="P:antibiotic biosynthetic process"/>
    <property type="evidence" value="ECO:0007669"/>
    <property type="project" value="InterPro"/>
</dbReference>
<dbReference type="InterPro" id="IPR001670">
    <property type="entry name" value="ADH_Fe/GldA"/>
</dbReference>
<reference evidence="5 6" key="1">
    <citation type="submission" date="2020-02" db="EMBL/GenBank/DDBJ databases">
        <title>Genome sequencing for Draconibacterium sp. strain M1.</title>
        <authorList>
            <person name="Park S.-J."/>
        </authorList>
    </citation>
    <scope>NUCLEOTIDE SEQUENCE [LARGE SCALE GENOMIC DNA]</scope>
    <source>
        <strain evidence="5 6">M1</strain>
    </source>
</reference>
<evidence type="ECO:0000256" key="2">
    <source>
        <dbReference type="ARBA" id="ARBA00023002"/>
    </source>
</evidence>
<dbReference type="CDD" id="cd08182">
    <property type="entry name" value="HEPD"/>
    <property type="match status" value="1"/>
</dbReference>
<evidence type="ECO:0000259" key="4">
    <source>
        <dbReference type="Pfam" id="PF25137"/>
    </source>
</evidence>
<dbReference type="Pfam" id="PF00465">
    <property type="entry name" value="Fe-ADH"/>
    <property type="match status" value="1"/>
</dbReference>
<dbReference type="RefSeq" id="WP_163348682.1">
    <property type="nucleotide sequence ID" value="NZ_CP048409.1"/>
</dbReference>
<gene>
    <name evidence="5" type="ORF">G0Q07_19270</name>
</gene>
<organism evidence="5 6">
    <name type="scientific">Draconibacterium halophilum</name>
    <dbReference type="NCBI Taxonomy" id="2706887"/>
    <lineage>
        <taxon>Bacteria</taxon>
        <taxon>Pseudomonadati</taxon>
        <taxon>Bacteroidota</taxon>
        <taxon>Bacteroidia</taxon>
        <taxon>Marinilabiliales</taxon>
        <taxon>Prolixibacteraceae</taxon>
        <taxon>Draconibacterium</taxon>
    </lineage>
</organism>
<evidence type="ECO:0000259" key="3">
    <source>
        <dbReference type="Pfam" id="PF00465"/>
    </source>
</evidence>
<protein>
    <submittedName>
        <fullName evidence="5">Phosphonoacetaldehyde reductase</fullName>
    </submittedName>
</protein>
<dbReference type="InterPro" id="IPR056798">
    <property type="entry name" value="ADH_Fe_C"/>
</dbReference>